<gene>
    <name evidence="1" type="ORF">SAMN05421543_1334</name>
</gene>
<name>A0A1I7LBU9_9BACL</name>
<dbReference type="EMBL" id="FPBV01000033">
    <property type="protein sequence ID" value="SFV07004.1"/>
    <property type="molecule type" value="Genomic_DNA"/>
</dbReference>
<dbReference type="AlphaFoldDB" id="A0A1I7LBU9"/>
<accession>A0A1I7LBU9</accession>
<protein>
    <submittedName>
        <fullName evidence="1">Uncharacterized protein</fullName>
    </submittedName>
</protein>
<keyword evidence="2" id="KW-1185">Reference proteome</keyword>
<sequence length="155" mass="18289">MDVHDLVQAVVERVKQQVEMDNWDDLMEKHFDGLCEEFFDRVQRLTRTVENMLAAYPQKSVKKVWEADRSEGRFYIRFGDRELNFIPIREASTLPGDRWTMQITRRDDELVGRYFVQLDPRTGTLRFATLVSGAIAQRVEERHLLDLLEQELLGS</sequence>
<proteinExistence type="predicted"/>
<evidence type="ECO:0000313" key="2">
    <source>
        <dbReference type="Proteomes" id="UP000183508"/>
    </source>
</evidence>
<organism evidence="1 2">
    <name type="scientific">Alicyclobacillus macrosporangiidus</name>
    <dbReference type="NCBI Taxonomy" id="392015"/>
    <lineage>
        <taxon>Bacteria</taxon>
        <taxon>Bacillati</taxon>
        <taxon>Bacillota</taxon>
        <taxon>Bacilli</taxon>
        <taxon>Bacillales</taxon>
        <taxon>Alicyclobacillaceae</taxon>
        <taxon>Alicyclobacillus</taxon>
    </lineage>
</organism>
<dbReference type="OrthoDB" id="2374839at2"/>
<dbReference type="STRING" id="392015.SAMN05421543_1334"/>
<dbReference type="RefSeq" id="WP_074956459.1">
    <property type="nucleotide sequence ID" value="NZ_FPBV01000033.1"/>
</dbReference>
<evidence type="ECO:0000313" key="1">
    <source>
        <dbReference type="EMBL" id="SFV07004.1"/>
    </source>
</evidence>
<dbReference type="Proteomes" id="UP000183508">
    <property type="component" value="Unassembled WGS sequence"/>
</dbReference>
<reference evidence="2" key="1">
    <citation type="submission" date="2016-10" db="EMBL/GenBank/DDBJ databases">
        <authorList>
            <person name="Varghese N."/>
        </authorList>
    </citation>
    <scope>NUCLEOTIDE SEQUENCE [LARGE SCALE GENOMIC DNA]</scope>
    <source>
        <strain evidence="2">DSM 17980</strain>
    </source>
</reference>